<dbReference type="HOGENOM" id="CLU_008287_18_5_6"/>
<evidence type="ECO:0000256" key="13">
    <source>
        <dbReference type="SAM" id="SignalP"/>
    </source>
</evidence>
<keyword evidence="17" id="KW-1185">Reference proteome</keyword>
<dbReference type="PATRIC" id="fig|765912.4.peg.1411"/>
<dbReference type="SUPFAM" id="SSF56935">
    <property type="entry name" value="Porins"/>
    <property type="match status" value="1"/>
</dbReference>
<dbReference type="InterPro" id="IPR037066">
    <property type="entry name" value="Plug_dom_sf"/>
</dbReference>
<feature type="chain" id="PRO_5003943199" evidence="13">
    <location>
        <begin position="20"/>
        <end position="611"/>
    </location>
</feature>
<keyword evidence="7 12" id="KW-0798">TonB box</keyword>
<evidence type="ECO:0000256" key="4">
    <source>
        <dbReference type="ARBA" id="ARBA00022692"/>
    </source>
</evidence>
<evidence type="ECO:0000256" key="11">
    <source>
        <dbReference type="PROSITE-ProRule" id="PRU01360"/>
    </source>
</evidence>
<keyword evidence="4 11" id="KW-0812">Transmembrane</keyword>
<evidence type="ECO:0000259" key="14">
    <source>
        <dbReference type="Pfam" id="PF00593"/>
    </source>
</evidence>
<keyword evidence="2 11" id="KW-0813">Transport</keyword>
<accession>L0GY50</accession>
<organism evidence="16 17">
    <name type="scientific">Thioflavicoccus mobilis 8321</name>
    <dbReference type="NCBI Taxonomy" id="765912"/>
    <lineage>
        <taxon>Bacteria</taxon>
        <taxon>Pseudomonadati</taxon>
        <taxon>Pseudomonadota</taxon>
        <taxon>Gammaproteobacteria</taxon>
        <taxon>Chromatiales</taxon>
        <taxon>Chromatiaceae</taxon>
        <taxon>Thioflavicoccus</taxon>
    </lineage>
</organism>
<evidence type="ECO:0000313" key="16">
    <source>
        <dbReference type="EMBL" id="AGA90234.1"/>
    </source>
</evidence>
<evidence type="ECO:0000256" key="7">
    <source>
        <dbReference type="ARBA" id="ARBA00023077"/>
    </source>
</evidence>
<evidence type="ECO:0000256" key="9">
    <source>
        <dbReference type="ARBA" id="ARBA00023136"/>
    </source>
</evidence>
<keyword evidence="3 11" id="KW-1134">Transmembrane beta strand</keyword>
<evidence type="ECO:0000256" key="8">
    <source>
        <dbReference type="ARBA" id="ARBA00023114"/>
    </source>
</evidence>
<dbReference type="KEGG" id="tmb:Thimo_1444"/>
<comment type="subcellular location">
    <subcellularLocation>
        <location evidence="1 11">Cell outer membrane</location>
        <topology evidence="1 11">Multi-pass membrane protein</topology>
    </subcellularLocation>
</comment>
<dbReference type="InterPro" id="IPR000531">
    <property type="entry name" value="Beta-barrel_TonB"/>
</dbReference>
<evidence type="ECO:0000256" key="12">
    <source>
        <dbReference type="RuleBase" id="RU003357"/>
    </source>
</evidence>
<dbReference type="PANTHER" id="PTHR30069">
    <property type="entry name" value="TONB-DEPENDENT OUTER MEMBRANE RECEPTOR"/>
    <property type="match status" value="1"/>
</dbReference>
<evidence type="ECO:0000256" key="2">
    <source>
        <dbReference type="ARBA" id="ARBA00022448"/>
    </source>
</evidence>
<dbReference type="GO" id="GO:0046930">
    <property type="term" value="C:pore complex"/>
    <property type="evidence" value="ECO:0007669"/>
    <property type="project" value="UniProtKB-KW"/>
</dbReference>
<dbReference type="InterPro" id="IPR010101">
    <property type="entry name" value="B12_transptr_BtuB"/>
</dbReference>
<keyword evidence="6" id="KW-0406">Ion transport</keyword>
<dbReference type="EMBL" id="CP003051">
    <property type="protein sequence ID" value="AGA90234.1"/>
    <property type="molecule type" value="Genomic_DNA"/>
</dbReference>
<dbReference type="OrthoDB" id="9815954at2"/>
<dbReference type="GO" id="GO:0009279">
    <property type="term" value="C:cell outer membrane"/>
    <property type="evidence" value="ECO:0007669"/>
    <property type="project" value="UniProtKB-SubCell"/>
</dbReference>
<dbReference type="InterPro" id="IPR036942">
    <property type="entry name" value="Beta-barrel_TonB_sf"/>
</dbReference>
<keyword evidence="16" id="KW-0675">Receptor</keyword>
<dbReference type="RefSeq" id="WP_015280376.1">
    <property type="nucleotide sequence ID" value="NC_019940.1"/>
</dbReference>
<comment type="similarity">
    <text evidence="11 12">Belongs to the TonB-dependent receptor family.</text>
</comment>
<dbReference type="GO" id="GO:0015420">
    <property type="term" value="F:ABC-type vitamin B12 transporter activity"/>
    <property type="evidence" value="ECO:0007669"/>
    <property type="project" value="InterPro"/>
</dbReference>
<dbReference type="InterPro" id="IPR012910">
    <property type="entry name" value="Plug_dom"/>
</dbReference>
<feature type="domain" description="TonB-dependent receptor plug" evidence="15">
    <location>
        <begin position="41"/>
        <end position="147"/>
    </location>
</feature>
<keyword evidence="5 13" id="KW-0732">Signal</keyword>
<dbReference type="AlphaFoldDB" id="L0GY50"/>
<dbReference type="Gene3D" id="2.170.130.10">
    <property type="entry name" value="TonB-dependent receptor, plug domain"/>
    <property type="match status" value="1"/>
</dbReference>
<dbReference type="InterPro" id="IPR039426">
    <property type="entry name" value="TonB-dep_rcpt-like"/>
</dbReference>
<keyword evidence="9 11" id="KW-0472">Membrane</keyword>
<proteinExistence type="inferred from homology"/>
<evidence type="ECO:0000256" key="6">
    <source>
        <dbReference type="ARBA" id="ARBA00023065"/>
    </source>
</evidence>
<dbReference type="Proteomes" id="UP000010816">
    <property type="component" value="Chromosome"/>
</dbReference>
<dbReference type="GO" id="GO:0006811">
    <property type="term" value="P:monoatomic ion transport"/>
    <property type="evidence" value="ECO:0007669"/>
    <property type="project" value="UniProtKB-KW"/>
</dbReference>
<gene>
    <name evidence="16" type="ORF">Thimo_1444</name>
</gene>
<dbReference type="CDD" id="cd01347">
    <property type="entry name" value="ligand_gated_channel"/>
    <property type="match status" value="1"/>
</dbReference>
<feature type="domain" description="TonB-dependent receptor-like beta-barrel" evidence="14">
    <location>
        <begin position="230"/>
        <end position="585"/>
    </location>
</feature>
<evidence type="ECO:0000256" key="3">
    <source>
        <dbReference type="ARBA" id="ARBA00022452"/>
    </source>
</evidence>
<sequence>MRQTLLVGILLLPTFSAQAYVDDDTEVDPVVVTATRTAETAEETLASVTVVTREDIERRQARSVPDALRGIPGLAITNNGGAGKTTSFFLRGTESDHVLVLIDGVKVGSATLGTTAFQNLPIGAVERIEVVRGPRSSLYGSEAIGGVIQIFTRKGGGDLRPRFTVGAGTHGTTNVSGGLSAGGERGWIDVGASYEDTNGFNSCDGQVSPGAGCYVDQPDDDGFRSKSTSARMGYRFTDWIEADLHWLRSDGEVEYDGSATAGDESKDRQQVLGGRIRLTPTGAWTSTITAGRAWDESRVYYDGSFLSAIETERDSLSWQNDIALGISHLVTLGVDYQRDQVDGTLAYDEDERDNTGVFGQYLGGFGAHDVQLSLRYDDNEQFGDYTTGTAAWGYSFANGLRLTASYGTAFKAPSFNELYYPGYGNPGLDPEESQSVELGVAGRLAAARWSLNLYQTDIDDLIAYDATLWGPNNIDSARIRGLEAVVATEVRDWAIEANLTLLDPENRSDGANDGNRLARRPEQTFELDLDRSFGPIGVGGTLFVAGRSFDDAANAVRLDGYTLVDLRAEYAFSPTLRVQGRVENLFDEDYETADWYNQPGRVFYLTLRYEL</sequence>
<evidence type="ECO:0000313" key="17">
    <source>
        <dbReference type="Proteomes" id="UP000010816"/>
    </source>
</evidence>
<keyword evidence="10 11" id="KW-0998">Cell outer membrane</keyword>
<protein>
    <submittedName>
        <fullName evidence="16">TonB-dependent vitamin B12 receptor</fullName>
    </submittedName>
</protein>
<dbReference type="GO" id="GO:0015288">
    <property type="term" value="F:porin activity"/>
    <property type="evidence" value="ECO:0007669"/>
    <property type="project" value="UniProtKB-KW"/>
</dbReference>
<name>L0GY50_9GAMM</name>
<keyword evidence="8" id="KW-0626">Porin</keyword>
<dbReference type="NCBIfam" id="TIGR01779">
    <property type="entry name" value="TonB-B12"/>
    <property type="match status" value="1"/>
</dbReference>
<evidence type="ECO:0000256" key="5">
    <source>
        <dbReference type="ARBA" id="ARBA00022729"/>
    </source>
</evidence>
<dbReference type="Pfam" id="PF00593">
    <property type="entry name" value="TonB_dep_Rec_b-barrel"/>
    <property type="match status" value="1"/>
</dbReference>
<dbReference type="eggNOG" id="COG4206">
    <property type="taxonomic scope" value="Bacteria"/>
</dbReference>
<dbReference type="STRING" id="765912.Thimo_1444"/>
<dbReference type="PROSITE" id="PS52016">
    <property type="entry name" value="TONB_DEPENDENT_REC_3"/>
    <property type="match status" value="1"/>
</dbReference>
<dbReference type="Pfam" id="PF07715">
    <property type="entry name" value="Plug"/>
    <property type="match status" value="1"/>
</dbReference>
<feature type="signal peptide" evidence="13">
    <location>
        <begin position="1"/>
        <end position="19"/>
    </location>
</feature>
<evidence type="ECO:0000256" key="1">
    <source>
        <dbReference type="ARBA" id="ARBA00004571"/>
    </source>
</evidence>
<evidence type="ECO:0000259" key="15">
    <source>
        <dbReference type="Pfam" id="PF07715"/>
    </source>
</evidence>
<evidence type="ECO:0000256" key="10">
    <source>
        <dbReference type="ARBA" id="ARBA00023237"/>
    </source>
</evidence>
<reference evidence="16 17" key="1">
    <citation type="submission" date="2011-09" db="EMBL/GenBank/DDBJ databases">
        <title>Complete sequence of chromosome of Thioflavicoccus mobilis 8321.</title>
        <authorList>
            <consortium name="US DOE Joint Genome Institute"/>
            <person name="Lucas S."/>
            <person name="Han J."/>
            <person name="Lapidus A."/>
            <person name="Cheng J.-F."/>
            <person name="Goodwin L."/>
            <person name="Pitluck S."/>
            <person name="Peters L."/>
            <person name="Ovchinnikova G."/>
            <person name="Lu M."/>
            <person name="Detter J.C."/>
            <person name="Han C."/>
            <person name="Tapia R."/>
            <person name="Land M."/>
            <person name="Hauser L."/>
            <person name="Kyrpides N."/>
            <person name="Ivanova N."/>
            <person name="Pagani I."/>
            <person name="Vogl K."/>
            <person name="Liu Z."/>
            <person name="Imhoff J."/>
            <person name="Thiel V."/>
            <person name="Frigaard N.-U."/>
            <person name="Bryant D."/>
            <person name="Woyke T."/>
        </authorList>
    </citation>
    <scope>NUCLEOTIDE SEQUENCE [LARGE SCALE GENOMIC DNA]</scope>
    <source>
        <strain evidence="16 17">8321</strain>
    </source>
</reference>
<dbReference type="PANTHER" id="PTHR30069:SF53">
    <property type="entry name" value="COLICIN I RECEPTOR-RELATED"/>
    <property type="match status" value="1"/>
</dbReference>
<dbReference type="Gene3D" id="2.40.170.20">
    <property type="entry name" value="TonB-dependent receptor, beta-barrel domain"/>
    <property type="match status" value="1"/>
</dbReference>